<dbReference type="PANTHER" id="PTHR13802:SF59">
    <property type="entry name" value="SUSHI DOMAIN-CONTAINING PROTEIN 2"/>
    <property type="match status" value="1"/>
</dbReference>
<comment type="caution">
    <text evidence="4">The sequence shown here is derived from an EMBL/GenBank/DDBJ whole genome shotgun (WGS) entry which is preliminary data.</text>
</comment>
<dbReference type="InterPro" id="IPR026444">
    <property type="entry name" value="Secre_tail"/>
</dbReference>
<dbReference type="PANTHER" id="PTHR13802">
    <property type="entry name" value="MUCIN 4-RELATED"/>
    <property type="match status" value="1"/>
</dbReference>
<feature type="signal peptide" evidence="1">
    <location>
        <begin position="1"/>
        <end position="18"/>
    </location>
</feature>
<evidence type="ECO:0000259" key="2">
    <source>
        <dbReference type="Pfam" id="PF06119"/>
    </source>
</evidence>
<dbReference type="NCBIfam" id="TIGR04183">
    <property type="entry name" value="Por_Secre_tail"/>
    <property type="match status" value="1"/>
</dbReference>
<organism evidence="4 5">
    <name type="scientific">Hymenobacter armeniacus</name>
    <dbReference type="NCBI Taxonomy" id="2771358"/>
    <lineage>
        <taxon>Bacteria</taxon>
        <taxon>Pseudomonadati</taxon>
        <taxon>Bacteroidota</taxon>
        <taxon>Cytophagia</taxon>
        <taxon>Cytophagales</taxon>
        <taxon>Hymenobacteraceae</taxon>
        <taxon>Hymenobacter</taxon>
    </lineage>
</organism>
<dbReference type="Pfam" id="PF18962">
    <property type="entry name" value="Por_Secre_tail"/>
    <property type="match status" value="1"/>
</dbReference>
<dbReference type="InterPro" id="IPR051495">
    <property type="entry name" value="Epithelial_Barrier/Signaling"/>
</dbReference>
<keyword evidence="1" id="KW-0732">Signal</keyword>
<evidence type="ECO:0000259" key="3">
    <source>
        <dbReference type="Pfam" id="PF18962"/>
    </source>
</evidence>
<proteinExistence type="predicted"/>
<evidence type="ECO:0000256" key="1">
    <source>
        <dbReference type="SAM" id="SignalP"/>
    </source>
</evidence>
<gene>
    <name evidence="4" type="ORF">IC234_02270</name>
</gene>
<sequence>MKQFLFCCLWLSVLCAQGQAPRFWNPASTNPRYEASKRQLSTPATTPAALPSVGIQQSAASTAARPACFEPFDTTAAGGWSSLGRNDDTSFGPVSLGWNFSLFGALYSEVYVNNNGNITFDAPYGSFNAQGFPLARPMIAPFWADVDTQNPASGTVWYKVFPDRLVVVWNKVGYFNRKADKKNTFQLVMKANTAPGFAGNDVLFAYDDMQWTTSDASGGTGGFGGIPASVGVNKGNSVDYIQTGRFNLSGSQAPNTSFSGNPGGVDWLDGLCLGYRVRDAGNVPPAVAGLPAGNVLTVNQGQTVVLPLQFSGPETDETVSVSSNFNGATFCNASVGVAGNGGTNPTLTFSVTGAPCNVGTRTINFTATDNGLPAPAQATFALTVVVNPANGQWTGAANTAYNNPANWNNNTVPAATDNVTIPAGVLNMPVLSTSAAVGSLTVATGASLTLANGGALSLSGALTNNGTIGGAGTLLTTGSAAQSFGGSNGLRIANLTVGSAGVQLGRPLAVTRLLTLNGNLTSNGNLTLAADASGTAMVVNNGAAAVLGTATVQCYLDPALNPGPGYRHLAAPVANTTLADLTTAGFAPVVNPAYNGAANPGQVTPFPNIFFYNQALVAATGNGATADFDKGWLSPAATTEAMAPGRGYTVNLAGGQTIDFVGTLGNGAVAIGALGRGVPAQAGWHLLGNPYPAPINWTQAFAGASGLDNAVHVYKSSGQYAGTYASYVNGVGTNGGTNIIGLGQGFFVRASTPGATASLNLGNAARLSTYTSAAPQRGTAETRLLLQLSLSGAGATDQAALYFEAGATAGFDAAFDAPKLTAGHRVQLALDDVAGPLAISGRPLLGNAPLTVPLAVRVAQAGTYTLRADELLNLPAGATVQLRDALTGTVTPLTPQATYTFTADASLAGPRVSLIFQASRALATSPDQLSAQVVVFPNPAHQQLWLAVPASSQAVSVRLVNALGQLVLRQELPVARGAGAQALAVGHAAPGVYTLHVALPEGVVTKRVVIE</sequence>
<feature type="chain" id="PRO_5046501080" evidence="1">
    <location>
        <begin position="19"/>
        <end position="1011"/>
    </location>
</feature>
<feature type="domain" description="NIDO" evidence="2">
    <location>
        <begin position="109"/>
        <end position="261"/>
    </location>
</feature>
<evidence type="ECO:0000313" key="5">
    <source>
        <dbReference type="Proteomes" id="UP000606003"/>
    </source>
</evidence>
<dbReference type="EMBL" id="JACXAC010000001">
    <property type="protein sequence ID" value="MBD2720934.1"/>
    <property type="molecule type" value="Genomic_DNA"/>
</dbReference>
<protein>
    <submittedName>
        <fullName evidence="4">T9SS type A sorting domain-containing protein</fullName>
    </submittedName>
</protein>
<keyword evidence="5" id="KW-1185">Reference proteome</keyword>
<evidence type="ECO:0000313" key="4">
    <source>
        <dbReference type="EMBL" id="MBD2720934.1"/>
    </source>
</evidence>
<feature type="domain" description="Secretion system C-terminal sorting" evidence="3">
    <location>
        <begin position="935"/>
        <end position="1010"/>
    </location>
</feature>
<accession>A0ABR8JLQ8</accession>
<dbReference type="Pfam" id="PF06119">
    <property type="entry name" value="NIDO"/>
    <property type="match status" value="1"/>
</dbReference>
<dbReference type="Proteomes" id="UP000606003">
    <property type="component" value="Unassembled WGS sequence"/>
</dbReference>
<name>A0ABR8JLQ8_9BACT</name>
<reference evidence="4 5" key="1">
    <citation type="submission" date="2020-09" db="EMBL/GenBank/DDBJ databases">
        <authorList>
            <person name="Kim M.K."/>
        </authorList>
    </citation>
    <scope>NUCLEOTIDE SEQUENCE [LARGE SCALE GENOMIC DNA]</scope>
    <source>
        <strain evidence="4 5">BT189</strain>
    </source>
</reference>
<dbReference type="InterPro" id="IPR003886">
    <property type="entry name" value="NIDO_dom"/>
</dbReference>
<dbReference type="RefSeq" id="WP_190922202.1">
    <property type="nucleotide sequence ID" value="NZ_JACXAC010000001.1"/>
</dbReference>